<comment type="similarity">
    <text evidence="1">Belongs to the Ntn-hydrolase family.</text>
</comment>
<evidence type="ECO:0000256" key="1">
    <source>
        <dbReference type="ARBA" id="ARBA00010872"/>
    </source>
</evidence>
<name>A0AA88YAM1_PINIB</name>
<dbReference type="InterPro" id="IPR029055">
    <property type="entry name" value="Ntn_hydrolases_N"/>
</dbReference>
<dbReference type="PANTHER" id="PTHR10188:SF16">
    <property type="entry name" value="N(4)-(BETA-N-ACETYLGLUCOSAMINYL)-L-ASPARAGINASE-LIKE"/>
    <property type="match status" value="1"/>
</dbReference>
<gene>
    <name evidence="2" type="ORF">FSP39_012586</name>
</gene>
<keyword evidence="3" id="KW-1185">Reference proteome</keyword>
<evidence type="ECO:0000313" key="2">
    <source>
        <dbReference type="EMBL" id="KAK3097734.1"/>
    </source>
</evidence>
<organism evidence="2 3">
    <name type="scientific">Pinctada imbricata</name>
    <name type="common">Atlantic pearl-oyster</name>
    <name type="synonym">Pinctada martensii</name>
    <dbReference type="NCBI Taxonomy" id="66713"/>
    <lineage>
        <taxon>Eukaryota</taxon>
        <taxon>Metazoa</taxon>
        <taxon>Spiralia</taxon>
        <taxon>Lophotrochozoa</taxon>
        <taxon>Mollusca</taxon>
        <taxon>Bivalvia</taxon>
        <taxon>Autobranchia</taxon>
        <taxon>Pteriomorphia</taxon>
        <taxon>Pterioida</taxon>
        <taxon>Pterioidea</taxon>
        <taxon>Pteriidae</taxon>
        <taxon>Pinctada</taxon>
    </lineage>
</organism>
<proteinExistence type="inferred from homology"/>
<dbReference type="Proteomes" id="UP001186944">
    <property type="component" value="Unassembled WGS sequence"/>
</dbReference>
<dbReference type="PANTHER" id="PTHR10188">
    <property type="entry name" value="L-ASPARAGINASE"/>
    <property type="match status" value="1"/>
</dbReference>
<reference evidence="2" key="1">
    <citation type="submission" date="2019-08" db="EMBL/GenBank/DDBJ databases">
        <title>The improved chromosome-level genome for the pearl oyster Pinctada fucata martensii using PacBio sequencing and Hi-C.</title>
        <authorList>
            <person name="Zheng Z."/>
        </authorList>
    </citation>
    <scope>NUCLEOTIDE SEQUENCE</scope>
    <source>
        <strain evidence="2">ZZ-2019</strain>
        <tissue evidence="2">Adductor muscle</tissue>
    </source>
</reference>
<dbReference type="SUPFAM" id="SSF56235">
    <property type="entry name" value="N-terminal nucleophile aminohydrolases (Ntn hydrolases)"/>
    <property type="match status" value="1"/>
</dbReference>
<protein>
    <submittedName>
        <fullName evidence="2">Uncharacterized protein</fullName>
    </submittedName>
</protein>
<dbReference type="AlphaFoldDB" id="A0AA88YAM1"/>
<dbReference type="Gene3D" id="3.60.20.30">
    <property type="entry name" value="(Glycosyl)asparaginase"/>
    <property type="match status" value="1"/>
</dbReference>
<dbReference type="Pfam" id="PF01112">
    <property type="entry name" value="Asparaginase_2"/>
    <property type="match status" value="1"/>
</dbReference>
<accession>A0AA88YAM1</accession>
<dbReference type="GO" id="GO:0005737">
    <property type="term" value="C:cytoplasm"/>
    <property type="evidence" value="ECO:0007669"/>
    <property type="project" value="TreeGrafter"/>
</dbReference>
<evidence type="ECO:0000313" key="3">
    <source>
        <dbReference type="Proteomes" id="UP001186944"/>
    </source>
</evidence>
<dbReference type="EMBL" id="VSWD01000007">
    <property type="protein sequence ID" value="KAK3097734.1"/>
    <property type="molecule type" value="Genomic_DNA"/>
</dbReference>
<dbReference type="GO" id="GO:0003948">
    <property type="term" value="F:N4-(beta-N-acetylglucosaminyl)-L-asparaginase activity"/>
    <property type="evidence" value="ECO:0007669"/>
    <property type="project" value="TreeGrafter"/>
</dbReference>
<dbReference type="InterPro" id="IPR000246">
    <property type="entry name" value="Peptidase_T2"/>
</dbReference>
<sequence length="129" mass="13756">MPKKHYGRVGDSALPGSGLYANEFGAACCSGDGDEILKFCPAFHAVHLMSSGMTPQHACEEVVESIRTKTENTIEIGMIAANVKGEFGASTTVKSWTDPLTGSKYQGFPYVVMTSAKQQPIIALAEVKL</sequence>
<comment type="caution">
    <text evidence="2">The sequence shown here is derived from an EMBL/GenBank/DDBJ whole genome shotgun (WGS) entry which is preliminary data.</text>
</comment>